<keyword evidence="1" id="KW-0812">Transmembrane</keyword>
<proteinExistence type="predicted"/>
<keyword evidence="3" id="KW-1185">Reference proteome</keyword>
<sequence>MIHSNNVPVYLVVYFAVVMVTQSDAALKCFTCDKGLRLDSIVNSVTDDPLWERSPVVSDLLECSITSPPPAGKCVPCVNHEKVYIVSVDLPVDWKLDLEDSEGNYLSYTEAICPQLKIPHTTQEPLSQAPRNKHILWTVLVIVGAGIGAGIIVGIY</sequence>
<comment type="caution">
    <text evidence="2">The sequence shown here is derived from an EMBL/GenBank/DDBJ whole genome shotgun (WGS) entry which is preliminary data.</text>
</comment>
<dbReference type="Proteomes" id="UP001557470">
    <property type="component" value="Unassembled WGS sequence"/>
</dbReference>
<evidence type="ECO:0000313" key="3">
    <source>
        <dbReference type="Proteomes" id="UP001557470"/>
    </source>
</evidence>
<protein>
    <submittedName>
        <fullName evidence="2">Uncharacterized protein</fullName>
    </submittedName>
</protein>
<dbReference type="EMBL" id="JAGEUA010000002">
    <property type="protein sequence ID" value="KAL1007789.1"/>
    <property type="molecule type" value="Genomic_DNA"/>
</dbReference>
<accession>A0ABD0XIJ6</accession>
<keyword evidence="1" id="KW-0472">Membrane</keyword>
<evidence type="ECO:0000313" key="2">
    <source>
        <dbReference type="EMBL" id="KAL1007789.1"/>
    </source>
</evidence>
<reference evidence="2 3" key="1">
    <citation type="submission" date="2024-06" db="EMBL/GenBank/DDBJ databases">
        <authorList>
            <person name="Pan Q."/>
            <person name="Wen M."/>
            <person name="Jouanno E."/>
            <person name="Zahm M."/>
            <person name="Klopp C."/>
            <person name="Cabau C."/>
            <person name="Louis A."/>
            <person name="Berthelot C."/>
            <person name="Parey E."/>
            <person name="Roest Crollius H."/>
            <person name="Montfort J."/>
            <person name="Robinson-Rechavi M."/>
            <person name="Bouchez O."/>
            <person name="Lampietro C."/>
            <person name="Lopez Roques C."/>
            <person name="Donnadieu C."/>
            <person name="Postlethwait J."/>
            <person name="Bobe J."/>
            <person name="Verreycken H."/>
            <person name="Guiguen Y."/>
        </authorList>
    </citation>
    <scope>NUCLEOTIDE SEQUENCE [LARGE SCALE GENOMIC DNA]</scope>
    <source>
        <strain evidence="2">Up_M1</strain>
        <tissue evidence="2">Testis</tissue>
    </source>
</reference>
<name>A0ABD0XIJ6_UMBPY</name>
<keyword evidence="1" id="KW-1133">Transmembrane helix</keyword>
<dbReference type="AlphaFoldDB" id="A0ABD0XIJ6"/>
<feature type="transmembrane region" description="Helical" evidence="1">
    <location>
        <begin position="135"/>
        <end position="155"/>
    </location>
</feature>
<organism evidence="2 3">
    <name type="scientific">Umbra pygmaea</name>
    <name type="common">Eastern mudminnow</name>
    <dbReference type="NCBI Taxonomy" id="75934"/>
    <lineage>
        <taxon>Eukaryota</taxon>
        <taxon>Metazoa</taxon>
        <taxon>Chordata</taxon>
        <taxon>Craniata</taxon>
        <taxon>Vertebrata</taxon>
        <taxon>Euteleostomi</taxon>
        <taxon>Actinopterygii</taxon>
        <taxon>Neopterygii</taxon>
        <taxon>Teleostei</taxon>
        <taxon>Protacanthopterygii</taxon>
        <taxon>Esociformes</taxon>
        <taxon>Umbridae</taxon>
        <taxon>Umbra</taxon>
    </lineage>
</organism>
<gene>
    <name evidence="2" type="ORF">UPYG_G00091610</name>
</gene>
<evidence type="ECO:0000256" key="1">
    <source>
        <dbReference type="SAM" id="Phobius"/>
    </source>
</evidence>